<dbReference type="CDD" id="cd00063">
    <property type="entry name" value="FN3"/>
    <property type="match status" value="1"/>
</dbReference>
<dbReference type="SUPFAM" id="SSF56487">
    <property type="entry name" value="SRCR-like"/>
    <property type="match status" value="2"/>
</dbReference>
<dbReference type="InterPro" id="IPR001254">
    <property type="entry name" value="Trypsin_dom"/>
</dbReference>
<dbReference type="Gene3D" id="2.40.10.10">
    <property type="entry name" value="Trypsin-like serine proteases"/>
    <property type="match status" value="2"/>
</dbReference>
<dbReference type="Gene3D" id="2.60.120.290">
    <property type="entry name" value="Spermadhesin, CUB domain"/>
    <property type="match status" value="4"/>
</dbReference>
<dbReference type="Gene3D" id="4.10.400.10">
    <property type="entry name" value="Low-density Lipoprotein Receptor"/>
    <property type="match status" value="4"/>
</dbReference>
<evidence type="ECO:0000256" key="5">
    <source>
        <dbReference type="ARBA" id="ARBA00022737"/>
    </source>
</evidence>
<evidence type="ECO:0000256" key="4">
    <source>
        <dbReference type="ARBA" id="ARBA00022729"/>
    </source>
</evidence>
<evidence type="ECO:0000256" key="10">
    <source>
        <dbReference type="ARBA" id="ARBA00023157"/>
    </source>
</evidence>
<keyword evidence="2 15" id="KW-0645">Protease</keyword>
<dbReference type="FunFam" id="3.10.250.10:FF:000016">
    <property type="entry name" value="Scavenger receptor cysteine-rich protein type 12"/>
    <property type="match status" value="1"/>
</dbReference>
<dbReference type="InterPro" id="IPR033116">
    <property type="entry name" value="TRYPSIN_SER"/>
</dbReference>
<evidence type="ECO:0000259" key="19">
    <source>
        <dbReference type="PROSITE" id="PS50853"/>
    </source>
</evidence>
<evidence type="ECO:0000256" key="7">
    <source>
        <dbReference type="ARBA" id="ARBA00022825"/>
    </source>
</evidence>
<dbReference type="SUPFAM" id="SSF57424">
    <property type="entry name" value="LDL receptor-like module"/>
    <property type="match status" value="4"/>
</dbReference>
<dbReference type="PROSITE" id="PS50240">
    <property type="entry name" value="TRYPSIN_DOM"/>
    <property type="match status" value="2"/>
</dbReference>
<evidence type="ECO:0000256" key="6">
    <source>
        <dbReference type="ARBA" id="ARBA00022801"/>
    </source>
</evidence>
<evidence type="ECO:0000259" key="16">
    <source>
        <dbReference type="PROSITE" id="PS01180"/>
    </source>
</evidence>
<keyword evidence="4" id="KW-0732">Signal</keyword>
<dbReference type="PROSITE" id="PS00135">
    <property type="entry name" value="TRYPSIN_SER"/>
    <property type="match status" value="2"/>
</dbReference>
<evidence type="ECO:0000256" key="8">
    <source>
        <dbReference type="ARBA" id="ARBA00022989"/>
    </source>
</evidence>
<dbReference type="InterPro" id="IPR035914">
    <property type="entry name" value="Sperma_CUB_dom_sf"/>
</dbReference>
<dbReference type="Pfam" id="PF00057">
    <property type="entry name" value="Ldl_recept_a"/>
    <property type="match status" value="4"/>
</dbReference>
<dbReference type="PANTHER" id="PTHR24252:SF7">
    <property type="entry name" value="HYALIN"/>
    <property type="match status" value="1"/>
</dbReference>
<feature type="domain" description="Fibronectin type-III" evidence="19">
    <location>
        <begin position="503"/>
        <end position="598"/>
    </location>
</feature>
<evidence type="ECO:0000256" key="13">
    <source>
        <dbReference type="PROSITE-ProRule" id="PRU00124"/>
    </source>
</evidence>
<feature type="disulfide bond" evidence="13">
    <location>
        <begin position="1165"/>
        <end position="1183"/>
    </location>
</feature>
<dbReference type="InterPro" id="IPR001190">
    <property type="entry name" value="SRCR"/>
</dbReference>
<dbReference type="FunFam" id="2.40.10.10:FF:000003">
    <property type="entry name" value="Transmembrane serine protease 3"/>
    <property type="match status" value="2"/>
</dbReference>
<dbReference type="PROSITE" id="PS50068">
    <property type="entry name" value="LDLRA_2"/>
    <property type="match status" value="4"/>
</dbReference>
<feature type="disulfide bond" evidence="13">
    <location>
        <begin position="630"/>
        <end position="645"/>
    </location>
</feature>
<gene>
    <name evidence="20" type="ORF">MEDL_31262</name>
</gene>
<dbReference type="InterPro" id="IPR013783">
    <property type="entry name" value="Ig-like_fold"/>
</dbReference>
<dbReference type="OrthoDB" id="10012881at2759"/>
<evidence type="ECO:0000259" key="17">
    <source>
        <dbReference type="PROSITE" id="PS50240"/>
    </source>
</evidence>
<keyword evidence="8" id="KW-1133">Transmembrane helix</keyword>
<feature type="disulfide bond" evidence="13">
    <location>
        <begin position="1158"/>
        <end position="1170"/>
    </location>
</feature>
<dbReference type="PROSITE" id="PS01180">
    <property type="entry name" value="CUB"/>
    <property type="match status" value="4"/>
</dbReference>
<dbReference type="SMART" id="SM00192">
    <property type="entry name" value="LDLa"/>
    <property type="match status" value="4"/>
</dbReference>
<feature type="domain" description="CUB" evidence="16">
    <location>
        <begin position="908"/>
        <end position="1017"/>
    </location>
</feature>
<feature type="disulfide bond" evidence="12">
    <location>
        <begin position="963"/>
        <end position="980"/>
    </location>
</feature>
<keyword evidence="3" id="KW-0812">Transmembrane</keyword>
<keyword evidence="21" id="KW-1185">Reference proteome</keyword>
<comment type="caution">
    <text evidence="14">Lacks conserved residue(s) required for the propagation of feature annotation.</text>
</comment>
<keyword evidence="6 15" id="KW-0378">Hydrolase</keyword>
<dbReference type="Pfam" id="PF00041">
    <property type="entry name" value="fn3"/>
    <property type="match status" value="1"/>
</dbReference>
<dbReference type="PROSITE" id="PS00134">
    <property type="entry name" value="TRYPSIN_HIS"/>
    <property type="match status" value="2"/>
</dbReference>
<feature type="disulfide bond" evidence="13">
    <location>
        <begin position="671"/>
        <end position="686"/>
    </location>
</feature>
<evidence type="ECO:0000259" key="18">
    <source>
        <dbReference type="PROSITE" id="PS50287"/>
    </source>
</evidence>
<evidence type="ECO:0000256" key="9">
    <source>
        <dbReference type="ARBA" id="ARBA00023136"/>
    </source>
</evidence>
<feature type="disulfide bond" evidence="12">
    <location>
        <begin position="780"/>
        <end position="807"/>
    </location>
</feature>
<name>A0A8S3S6I2_MYTED</name>
<feature type="disulfide bond" evidence="13">
    <location>
        <begin position="143"/>
        <end position="158"/>
    </location>
</feature>
<dbReference type="Gene3D" id="2.60.40.10">
    <property type="entry name" value="Immunoglobulins"/>
    <property type="match status" value="1"/>
</dbReference>
<dbReference type="CDD" id="cd00041">
    <property type="entry name" value="CUB"/>
    <property type="match status" value="3"/>
</dbReference>
<dbReference type="SMART" id="SM00020">
    <property type="entry name" value="Tryp_SPc"/>
    <property type="match status" value="2"/>
</dbReference>
<dbReference type="InterPro" id="IPR036772">
    <property type="entry name" value="SRCR-like_dom_sf"/>
</dbReference>
<dbReference type="InterPro" id="IPR002172">
    <property type="entry name" value="LDrepeatLR_classA_rpt"/>
</dbReference>
<comment type="subcellular location">
    <subcellularLocation>
        <location evidence="1">Membrane</location>
        <topology evidence="1">Single-pass membrane protein</topology>
    </subcellularLocation>
</comment>
<dbReference type="InterPro" id="IPR043504">
    <property type="entry name" value="Peptidase_S1_PA_chymotrypsin"/>
</dbReference>
<reference evidence="20" key="1">
    <citation type="submission" date="2021-03" db="EMBL/GenBank/DDBJ databases">
        <authorList>
            <person name="Bekaert M."/>
        </authorList>
    </citation>
    <scope>NUCLEOTIDE SEQUENCE</scope>
</reference>
<organism evidence="20 21">
    <name type="scientific">Mytilus edulis</name>
    <name type="common">Blue mussel</name>
    <dbReference type="NCBI Taxonomy" id="6550"/>
    <lineage>
        <taxon>Eukaryota</taxon>
        <taxon>Metazoa</taxon>
        <taxon>Spiralia</taxon>
        <taxon>Lophotrochozoa</taxon>
        <taxon>Mollusca</taxon>
        <taxon>Bivalvia</taxon>
        <taxon>Autobranchia</taxon>
        <taxon>Pteriomorphia</taxon>
        <taxon>Mytilida</taxon>
        <taxon>Mytiloidea</taxon>
        <taxon>Mytilidae</taxon>
        <taxon>Mytilinae</taxon>
        <taxon>Mytilus</taxon>
    </lineage>
</organism>
<dbReference type="CDD" id="cd00112">
    <property type="entry name" value="LDLa"/>
    <property type="match status" value="4"/>
</dbReference>
<evidence type="ECO:0000256" key="14">
    <source>
        <dbReference type="PROSITE-ProRule" id="PRU00196"/>
    </source>
</evidence>
<keyword evidence="11" id="KW-0325">Glycoprotein</keyword>
<keyword evidence="10 14" id="KW-1015">Disulfide bond</keyword>
<protein>
    <submittedName>
        <fullName evidence="20">Uncharacterized protein</fullName>
    </submittedName>
</protein>
<sequence>MRSLDGYKNYISLRGKSNTGRVVVKINGTWGHICSTRWSIRDATVACRQLGFSGALDNQTKNNISMSRHPVLLSNVNCNGSETNIMDCKSIKDRTRINCRSKTPAVVTCALPSQRPAADRQPCLPNQFLCKSKNICIPEYWRCDGRNHCGNNEDETNCVPHNDFPSAKTEVRLVGKLPFSGRLEVKYANVWGTVCDDGFRRRSANVVCRQLGFLSAIHPYRSFPTLRSGQIWMDNVKCNGSEHSIFDCIGNPFGNNDCVHKEDVWITCQPGCGYQFFPILERSYRIVGGQAVTRGSWPWQASILLILPTGIEEPYCGGTLIENRWVLTAAHCFDRLKDVSNVRVRLGDYNKDVNESPEQEFSIKQLIKHNWYRIGRHPADIALIKLDRPAVTTRYVQNICLPGTDTRPFNGSDFCYVTGWGDTRGTGNKSIMQQIRVPIFSYTDCRSKYGSTLPPGMICAGYEMGGKDACQGDSGGPLMCRRNNQWTIVGVVSWGDGCGHFAAPFNDLLVAEVGENSATVIWQTGNLIDEIVNAYHIKCEQKDINKIILEVSVSISTSTFTITSLSPSTNYTVSLYGVTNTSLLLISSLNFETETEDSIAQISPVINSSTSCKEEFDCLNGVCVSFQWVCDGENDCANLQDEENCTVKYTQCGNSEFRCDDGSCIPAKWRCDNNDDCGDNSDEHDCEDVLSGCGGFRNRTDTEGDIRGRFDSTNIDNNRTCIWDIVVPGHMIIKLHFYTRFNIKTSANCTDEYVAVFQEDGKEIVSTSTIPTTNSDRLMCNKIFTINNETSGHIDTSELSQTFDYQCQWYIEAPINYRILFQFNLSYLNEDMLCSRDSLIILDGRNSSNRYGPFCGQTIPPDIYTFDRFAKIIYQLDPINGTSGFHLQFSAIEIPKPTTTKSSSGVDCVYDIYYQNPGFIISPNFGNGNYFKRLHCVWRIFAPNGYIIRLHFLQFDIEYESDCLYDALTITNDNSINTFCGQSMPKDILSKTNTIMLTFITDHTMSGKGFNISYTTENQTEIHINKAIEEQCRNGTMMLNNNTHGELLSPGYVLQENYPVNINCSWIISAPLGKVITLTFNDFHIEGERDSICSYDSLSIFNRVGSMNTLIRTICGWNFPNKLTSTSNQIIVSFYSDSTKTLSGFNITYDVHEPILPCSSSEFRCGVGDCINSSLVCNTIADCRDGTDEIVCSSDHIFCGSPSIPPSNVSFKVVGGEEARPGSWPWQVSLQYKGVPMCGGSLIHPEWIVTASHCFEGIESDRSAKYWTAHLGLHHMNKNDIGSMHAPVKSIIVHEGFDMSTTDNDIALVRLQDLLTLNDIIDTVCLPKSTVKTGTICYVTGFGQVMESCCPDVLKQAMVQIDDLYQCNQTSHLHGQITKNMICAGNGENDACKGDSGGPLVCQDDNGKWELSGVTSFGFQCGVPDTPGVYTSVRNYVKWIQQTIAEYS</sequence>
<dbReference type="PRINTS" id="PR00258">
    <property type="entry name" value="SPERACTRCPTR"/>
</dbReference>
<feature type="domain" description="CUB" evidence="16">
    <location>
        <begin position="1032"/>
        <end position="1152"/>
    </location>
</feature>
<dbReference type="SUPFAM" id="SSF49265">
    <property type="entry name" value="Fibronectin type III"/>
    <property type="match status" value="1"/>
</dbReference>
<feature type="disulfide bond" evidence="14">
    <location>
        <begin position="238"/>
        <end position="248"/>
    </location>
</feature>
<feature type="disulfide bond" evidence="13">
    <location>
        <begin position="652"/>
        <end position="664"/>
    </location>
</feature>
<dbReference type="PROSITE" id="PS50853">
    <property type="entry name" value="FN3"/>
    <property type="match status" value="1"/>
</dbReference>
<dbReference type="SUPFAM" id="SSF50494">
    <property type="entry name" value="Trypsin-like serine proteases"/>
    <property type="match status" value="2"/>
</dbReference>
<dbReference type="GO" id="GO:0006508">
    <property type="term" value="P:proteolysis"/>
    <property type="evidence" value="ECO:0007669"/>
    <property type="project" value="UniProtKB-KW"/>
</dbReference>
<comment type="caution">
    <text evidence="20">The sequence shown here is derived from an EMBL/GenBank/DDBJ whole genome shotgun (WGS) entry which is preliminary data.</text>
</comment>
<dbReference type="PROSITE" id="PS00420">
    <property type="entry name" value="SRCR_1"/>
    <property type="match status" value="1"/>
</dbReference>
<dbReference type="InterPro" id="IPR000859">
    <property type="entry name" value="CUB_dom"/>
</dbReference>
<feature type="domain" description="CUB" evidence="16">
    <location>
        <begin position="693"/>
        <end position="756"/>
    </location>
</feature>
<dbReference type="Pfam" id="PF00530">
    <property type="entry name" value="SRCR"/>
    <property type="match status" value="2"/>
</dbReference>
<evidence type="ECO:0000256" key="1">
    <source>
        <dbReference type="ARBA" id="ARBA00004167"/>
    </source>
</evidence>
<feature type="domain" description="Peptidase S1" evidence="17">
    <location>
        <begin position="286"/>
        <end position="528"/>
    </location>
</feature>
<dbReference type="InterPro" id="IPR036116">
    <property type="entry name" value="FN3_sf"/>
</dbReference>
<dbReference type="PROSITE" id="PS50287">
    <property type="entry name" value="SRCR_2"/>
    <property type="match status" value="2"/>
</dbReference>
<dbReference type="SMART" id="SM00202">
    <property type="entry name" value="SR"/>
    <property type="match status" value="2"/>
</dbReference>
<dbReference type="Pfam" id="PF00089">
    <property type="entry name" value="Trypsin"/>
    <property type="match status" value="2"/>
</dbReference>
<dbReference type="PRINTS" id="PR00261">
    <property type="entry name" value="LDLRECEPTOR"/>
</dbReference>
<dbReference type="PANTHER" id="PTHR24252">
    <property type="entry name" value="ACROSIN-RELATED"/>
    <property type="match status" value="1"/>
</dbReference>
<dbReference type="FunFam" id="3.10.250.10:FF:000001">
    <property type="entry name" value="Lysyl oxidase 4 isoform X1"/>
    <property type="match status" value="1"/>
</dbReference>
<dbReference type="EMBL" id="CAJPWZ010001545">
    <property type="protein sequence ID" value="CAG2217446.1"/>
    <property type="molecule type" value="Genomic_DNA"/>
</dbReference>
<dbReference type="InterPro" id="IPR023415">
    <property type="entry name" value="LDLR_class-A_CS"/>
</dbReference>
<evidence type="ECO:0000256" key="12">
    <source>
        <dbReference type="PROSITE-ProRule" id="PRU00059"/>
    </source>
</evidence>
<evidence type="ECO:0000256" key="15">
    <source>
        <dbReference type="RuleBase" id="RU363034"/>
    </source>
</evidence>
<evidence type="ECO:0000256" key="11">
    <source>
        <dbReference type="ARBA" id="ARBA00023180"/>
    </source>
</evidence>
<feature type="disulfide bond" evidence="13">
    <location>
        <begin position="1177"/>
        <end position="1192"/>
    </location>
</feature>
<feature type="disulfide bond" evidence="13">
    <location>
        <begin position="659"/>
        <end position="677"/>
    </location>
</feature>
<dbReference type="InterPro" id="IPR036055">
    <property type="entry name" value="LDL_receptor-like_sf"/>
</dbReference>
<accession>A0A8S3S6I2</accession>
<evidence type="ECO:0000313" key="21">
    <source>
        <dbReference type="Proteomes" id="UP000683360"/>
    </source>
</evidence>
<dbReference type="GO" id="GO:0004252">
    <property type="term" value="F:serine-type endopeptidase activity"/>
    <property type="evidence" value="ECO:0007669"/>
    <property type="project" value="InterPro"/>
</dbReference>
<dbReference type="SUPFAM" id="SSF49854">
    <property type="entry name" value="Spermadhesin, CUB domain"/>
    <property type="match status" value="4"/>
</dbReference>
<keyword evidence="9" id="KW-0472">Membrane</keyword>
<dbReference type="SMART" id="SM00042">
    <property type="entry name" value="CUB"/>
    <property type="match status" value="3"/>
</dbReference>
<dbReference type="GO" id="GO:0016020">
    <property type="term" value="C:membrane"/>
    <property type="evidence" value="ECO:0007669"/>
    <property type="project" value="UniProtKB-SubCell"/>
</dbReference>
<evidence type="ECO:0000256" key="2">
    <source>
        <dbReference type="ARBA" id="ARBA00022670"/>
    </source>
</evidence>
<dbReference type="PROSITE" id="PS01209">
    <property type="entry name" value="LDLRA_1"/>
    <property type="match status" value="3"/>
</dbReference>
<feature type="domain" description="SRCR" evidence="18">
    <location>
        <begin position="171"/>
        <end position="269"/>
    </location>
</feature>
<dbReference type="FunFam" id="2.60.120.290:FF:000003">
    <property type="entry name" value="Neuropilin"/>
    <property type="match status" value="1"/>
</dbReference>
<feature type="domain" description="CUB" evidence="16">
    <location>
        <begin position="780"/>
        <end position="892"/>
    </location>
</feature>
<feature type="disulfide bond" evidence="13">
    <location>
        <begin position="618"/>
        <end position="636"/>
    </location>
</feature>
<keyword evidence="7 15" id="KW-0720">Serine protease</keyword>
<dbReference type="Proteomes" id="UP000683360">
    <property type="component" value="Unassembled WGS sequence"/>
</dbReference>
<evidence type="ECO:0000313" key="20">
    <source>
        <dbReference type="EMBL" id="CAG2217446.1"/>
    </source>
</evidence>
<proteinExistence type="predicted"/>
<dbReference type="FunFam" id="2.60.120.290:FF:000013">
    <property type="entry name" value="Membrane frizzled-related protein"/>
    <property type="match status" value="1"/>
</dbReference>
<evidence type="ECO:0000256" key="3">
    <source>
        <dbReference type="ARBA" id="ARBA00022692"/>
    </source>
</evidence>
<feature type="domain" description="Peptidase S1" evidence="17">
    <location>
        <begin position="1213"/>
        <end position="1445"/>
    </location>
</feature>
<feature type="disulfide bond" evidence="14">
    <location>
        <begin position="78"/>
        <end position="88"/>
    </location>
</feature>
<dbReference type="Pfam" id="PF00431">
    <property type="entry name" value="CUB"/>
    <property type="match status" value="4"/>
</dbReference>
<dbReference type="InterPro" id="IPR009003">
    <property type="entry name" value="Peptidase_S1_PA"/>
</dbReference>
<dbReference type="InterPro" id="IPR018114">
    <property type="entry name" value="TRYPSIN_HIS"/>
</dbReference>
<dbReference type="CDD" id="cd00190">
    <property type="entry name" value="Tryp_SPc"/>
    <property type="match status" value="2"/>
</dbReference>
<feature type="domain" description="SRCR" evidence="18">
    <location>
        <begin position="1"/>
        <end position="110"/>
    </location>
</feature>
<keyword evidence="5" id="KW-0677">Repeat</keyword>
<dbReference type="InterPro" id="IPR003961">
    <property type="entry name" value="FN3_dom"/>
</dbReference>
<dbReference type="Gene3D" id="3.10.250.10">
    <property type="entry name" value="SRCR-like domain"/>
    <property type="match status" value="2"/>
</dbReference>